<evidence type="ECO:0000256" key="10">
    <source>
        <dbReference type="ARBA" id="ARBA00022989"/>
    </source>
</evidence>
<proteinExistence type="inferred from homology"/>
<dbReference type="Pfam" id="PF01219">
    <property type="entry name" value="DAGK_prokar"/>
    <property type="match status" value="1"/>
</dbReference>
<keyword evidence="7 15" id="KW-0547">Nucleotide-binding</keyword>
<keyword evidence="3" id="KW-1003">Cell membrane</keyword>
<dbReference type="STRING" id="667676.SAMN05192539_1017129"/>
<evidence type="ECO:0000313" key="18">
    <source>
        <dbReference type="EMBL" id="SEJ75995.1"/>
    </source>
</evidence>
<feature type="binding site" evidence="15">
    <location>
        <begin position="81"/>
        <end position="83"/>
    </location>
    <ligand>
        <name>ATP</name>
        <dbReference type="ChEBI" id="CHEBI:30616"/>
    </ligand>
</feature>
<keyword evidence="5" id="KW-0808">Transferase</keyword>
<feature type="transmembrane region" description="Helical" evidence="17">
    <location>
        <begin position="50"/>
        <end position="71"/>
    </location>
</feature>
<evidence type="ECO:0000256" key="8">
    <source>
        <dbReference type="ARBA" id="ARBA00022777"/>
    </source>
</evidence>
<keyword evidence="12 17" id="KW-0472">Membrane</keyword>
<evidence type="ECO:0000256" key="14">
    <source>
        <dbReference type="ARBA" id="ARBA00023264"/>
    </source>
</evidence>
<dbReference type="InterPro" id="IPR036945">
    <property type="entry name" value="DAGK_sf"/>
</dbReference>
<evidence type="ECO:0000256" key="17">
    <source>
        <dbReference type="SAM" id="Phobius"/>
    </source>
</evidence>
<feature type="binding site" evidence="15">
    <location>
        <position position="72"/>
    </location>
    <ligand>
        <name>ATP</name>
        <dbReference type="ChEBI" id="CHEBI:30616"/>
    </ligand>
</feature>
<evidence type="ECO:0000256" key="9">
    <source>
        <dbReference type="ARBA" id="ARBA00022840"/>
    </source>
</evidence>
<dbReference type="Gene3D" id="1.10.287.3610">
    <property type="match status" value="1"/>
</dbReference>
<evidence type="ECO:0000256" key="15">
    <source>
        <dbReference type="PIRSR" id="PIRSR600829-3"/>
    </source>
</evidence>
<evidence type="ECO:0000256" key="5">
    <source>
        <dbReference type="ARBA" id="ARBA00022679"/>
    </source>
</evidence>
<gene>
    <name evidence="18" type="ORF">SAMN05192539_1017129</name>
</gene>
<evidence type="ECO:0000256" key="3">
    <source>
        <dbReference type="ARBA" id="ARBA00022475"/>
    </source>
</evidence>
<feature type="binding site" evidence="16">
    <location>
        <position position="72"/>
    </location>
    <ligand>
        <name>a divalent metal cation</name>
        <dbReference type="ChEBI" id="CHEBI:60240"/>
    </ligand>
</feature>
<name>A0A1H7BRE5_9BURK</name>
<feature type="transmembrane region" description="Helical" evidence="17">
    <location>
        <begin position="92"/>
        <end position="117"/>
    </location>
</feature>
<keyword evidence="16" id="KW-0460">Magnesium</keyword>
<dbReference type="EMBL" id="FNYE01000017">
    <property type="protein sequence ID" value="SEJ75995.1"/>
    <property type="molecule type" value="Genomic_DNA"/>
</dbReference>
<evidence type="ECO:0000256" key="13">
    <source>
        <dbReference type="ARBA" id="ARBA00023209"/>
    </source>
</evidence>
<organism evidence="18 19">
    <name type="scientific">Paraburkholderia diazotrophica</name>
    <dbReference type="NCBI Taxonomy" id="667676"/>
    <lineage>
        <taxon>Bacteria</taxon>
        <taxon>Pseudomonadati</taxon>
        <taxon>Pseudomonadota</taxon>
        <taxon>Betaproteobacteria</taxon>
        <taxon>Burkholderiales</taxon>
        <taxon>Burkholderiaceae</taxon>
        <taxon>Paraburkholderia</taxon>
    </lineage>
</organism>
<evidence type="ECO:0000256" key="12">
    <source>
        <dbReference type="ARBA" id="ARBA00023136"/>
    </source>
</evidence>
<dbReference type="GO" id="GO:0046872">
    <property type="term" value="F:metal ion binding"/>
    <property type="evidence" value="ECO:0007669"/>
    <property type="project" value="UniProtKB-KW"/>
</dbReference>
<comment type="cofactor">
    <cofactor evidence="16">
        <name>Mg(2+)</name>
        <dbReference type="ChEBI" id="CHEBI:18420"/>
    </cofactor>
    <text evidence="16">Mn(2+), Zn(2+), Cd(2+) and Co(2+) support activity to lesser extents.</text>
</comment>
<keyword evidence="13" id="KW-0594">Phospholipid biosynthesis</keyword>
<dbReference type="GO" id="GO:0008654">
    <property type="term" value="P:phospholipid biosynthetic process"/>
    <property type="evidence" value="ECO:0007669"/>
    <property type="project" value="UniProtKB-KW"/>
</dbReference>
<dbReference type="OrthoDB" id="9796011at2"/>
<evidence type="ECO:0000256" key="6">
    <source>
        <dbReference type="ARBA" id="ARBA00022692"/>
    </source>
</evidence>
<keyword evidence="10 17" id="KW-1133">Transmembrane helix</keyword>
<evidence type="ECO:0000256" key="11">
    <source>
        <dbReference type="ARBA" id="ARBA00023098"/>
    </source>
</evidence>
<evidence type="ECO:0000313" key="19">
    <source>
        <dbReference type="Proteomes" id="UP000198866"/>
    </source>
</evidence>
<dbReference type="CDD" id="cd14263">
    <property type="entry name" value="DAGK_IM_like"/>
    <property type="match status" value="1"/>
</dbReference>
<dbReference type="GO" id="GO:0016301">
    <property type="term" value="F:kinase activity"/>
    <property type="evidence" value="ECO:0007669"/>
    <property type="project" value="UniProtKB-KW"/>
</dbReference>
<comment type="similarity">
    <text evidence="2">Belongs to the bacterial diacylglycerol kinase family.</text>
</comment>
<dbReference type="Proteomes" id="UP000198866">
    <property type="component" value="Unassembled WGS sequence"/>
</dbReference>
<keyword evidence="4" id="KW-0444">Lipid biosynthesis</keyword>
<dbReference type="GO" id="GO:0005524">
    <property type="term" value="F:ATP binding"/>
    <property type="evidence" value="ECO:0007669"/>
    <property type="project" value="UniProtKB-KW"/>
</dbReference>
<keyword evidence="14" id="KW-1208">Phospholipid metabolism</keyword>
<dbReference type="PANTHER" id="PTHR34299:SF1">
    <property type="entry name" value="DIACYLGLYCEROL KINASE"/>
    <property type="match status" value="1"/>
</dbReference>
<reference evidence="19" key="1">
    <citation type="submission" date="2016-10" db="EMBL/GenBank/DDBJ databases">
        <authorList>
            <person name="Varghese N."/>
            <person name="Submissions S."/>
        </authorList>
    </citation>
    <scope>NUCLEOTIDE SEQUENCE [LARGE SCALE GENOMIC DNA]</scope>
    <source>
        <strain evidence="19">LMG 26031</strain>
    </source>
</reference>
<sequence length="119" mass="12422">MAKRTFLQSVGDALAGVAATWRTQRNFRIQAGLAAALPVALAWLRPPLVFSALCLMMAVLVLAADLFNTALERLADHLHPEHHPAIGAAKDCAAGAVLLVCAGAGLVGILTLVVAFAER</sequence>
<evidence type="ECO:0000256" key="16">
    <source>
        <dbReference type="PIRSR" id="PIRSR600829-4"/>
    </source>
</evidence>
<protein>
    <submittedName>
        <fullName evidence="18">Diacylglycerol kinase (ATP)</fullName>
    </submittedName>
</protein>
<dbReference type="AlphaFoldDB" id="A0A1H7BRE5"/>
<feature type="binding site" evidence="15">
    <location>
        <begin position="90"/>
        <end position="91"/>
    </location>
    <ligand>
        <name>ATP</name>
        <dbReference type="ChEBI" id="CHEBI:30616"/>
    </ligand>
</feature>
<evidence type="ECO:0000256" key="4">
    <source>
        <dbReference type="ARBA" id="ARBA00022516"/>
    </source>
</evidence>
<keyword evidence="9 15" id="KW-0067">ATP-binding</keyword>
<evidence type="ECO:0000256" key="1">
    <source>
        <dbReference type="ARBA" id="ARBA00004651"/>
    </source>
</evidence>
<keyword evidence="19" id="KW-1185">Reference proteome</keyword>
<evidence type="ECO:0000256" key="2">
    <source>
        <dbReference type="ARBA" id="ARBA00005967"/>
    </source>
</evidence>
<evidence type="ECO:0000256" key="7">
    <source>
        <dbReference type="ARBA" id="ARBA00022741"/>
    </source>
</evidence>
<keyword evidence="11" id="KW-0443">Lipid metabolism</keyword>
<keyword evidence="16" id="KW-0479">Metal-binding</keyword>
<keyword evidence="8 18" id="KW-0418">Kinase</keyword>
<accession>A0A1H7BRE5</accession>
<dbReference type="PANTHER" id="PTHR34299">
    <property type="entry name" value="DIACYLGLYCEROL KINASE"/>
    <property type="match status" value="1"/>
</dbReference>
<dbReference type="GO" id="GO:0005886">
    <property type="term" value="C:plasma membrane"/>
    <property type="evidence" value="ECO:0007669"/>
    <property type="project" value="UniProtKB-SubCell"/>
</dbReference>
<dbReference type="InterPro" id="IPR000829">
    <property type="entry name" value="DAGK"/>
</dbReference>
<comment type="subcellular location">
    <subcellularLocation>
        <location evidence="1">Cell membrane</location>
        <topology evidence="1">Multi-pass membrane protein</topology>
    </subcellularLocation>
</comment>
<keyword evidence="6 17" id="KW-0812">Transmembrane</keyword>